<proteinExistence type="predicted"/>
<comment type="caution">
    <text evidence="1">The sequence shown here is derived from an EMBL/GenBank/DDBJ whole genome shotgun (WGS) entry which is preliminary data.</text>
</comment>
<dbReference type="Gene3D" id="1.10.10.10">
    <property type="entry name" value="Winged helix-like DNA-binding domain superfamily/Winged helix DNA-binding domain"/>
    <property type="match status" value="1"/>
</dbReference>
<dbReference type="AlphaFoldDB" id="A0A7W8JTA1"/>
<protein>
    <submittedName>
        <fullName evidence="1">DNA-binding IscR family transcriptional regulator</fullName>
    </submittedName>
</protein>
<dbReference type="EMBL" id="JACHFL010000004">
    <property type="protein sequence ID" value="MBB5362847.1"/>
    <property type="molecule type" value="Genomic_DNA"/>
</dbReference>
<dbReference type="InterPro" id="IPR036388">
    <property type="entry name" value="WH-like_DNA-bd_sf"/>
</dbReference>
<evidence type="ECO:0000313" key="2">
    <source>
        <dbReference type="Proteomes" id="UP000552709"/>
    </source>
</evidence>
<dbReference type="GO" id="GO:0003700">
    <property type="term" value="F:DNA-binding transcription factor activity"/>
    <property type="evidence" value="ECO:0007669"/>
    <property type="project" value="TreeGrafter"/>
</dbReference>
<dbReference type="GO" id="GO:0003677">
    <property type="term" value="F:DNA binding"/>
    <property type="evidence" value="ECO:0007669"/>
    <property type="project" value="UniProtKB-KW"/>
</dbReference>
<dbReference type="SUPFAM" id="SSF46785">
    <property type="entry name" value="Winged helix' DNA-binding domain"/>
    <property type="match status" value="1"/>
</dbReference>
<accession>A0A7W8JTA1</accession>
<dbReference type="PANTHER" id="PTHR33221">
    <property type="entry name" value="WINGED HELIX-TURN-HELIX TRANSCRIPTIONAL REGULATOR, RRF2 FAMILY"/>
    <property type="match status" value="1"/>
</dbReference>
<organism evidence="1 2">
    <name type="scientific">Deinococcus humi</name>
    <dbReference type="NCBI Taxonomy" id="662880"/>
    <lineage>
        <taxon>Bacteria</taxon>
        <taxon>Thermotogati</taxon>
        <taxon>Deinococcota</taxon>
        <taxon>Deinococci</taxon>
        <taxon>Deinococcales</taxon>
        <taxon>Deinococcaceae</taxon>
        <taxon>Deinococcus</taxon>
    </lineage>
</organism>
<keyword evidence="1" id="KW-0238">DNA-binding</keyword>
<gene>
    <name evidence="1" type="ORF">HNQ08_001945</name>
</gene>
<reference evidence="1 2" key="1">
    <citation type="submission" date="2020-08" db="EMBL/GenBank/DDBJ databases">
        <title>Genomic Encyclopedia of Type Strains, Phase IV (KMG-IV): sequencing the most valuable type-strain genomes for metagenomic binning, comparative biology and taxonomic classification.</title>
        <authorList>
            <person name="Goeker M."/>
        </authorList>
    </citation>
    <scope>NUCLEOTIDE SEQUENCE [LARGE SCALE GENOMIC DNA]</scope>
    <source>
        <strain evidence="1 2">DSM 27939</strain>
    </source>
</reference>
<dbReference type="PANTHER" id="PTHR33221:SF15">
    <property type="entry name" value="HTH-TYPE TRANSCRIPTIONAL REGULATOR YWGB-RELATED"/>
    <property type="match status" value="1"/>
</dbReference>
<dbReference type="InterPro" id="IPR036390">
    <property type="entry name" value="WH_DNA-bd_sf"/>
</dbReference>
<dbReference type="Pfam" id="PF02082">
    <property type="entry name" value="Rrf2"/>
    <property type="match status" value="1"/>
</dbReference>
<evidence type="ECO:0000313" key="1">
    <source>
        <dbReference type="EMBL" id="MBB5362847.1"/>
    </source>
</evidence>
<dbReference type="RefSeq" id="WP_184130645.1">
    <property type="nucleotide sequence ID" value="NZ_JACHFL010000004.1"/>
</dbReference>
<keyword evidence="2" id="KW-1185">Reference proteome</keyword>
<dbReference type="PROSITE" id="PS51197">
    <property type="entry name" value="HTH_RRF2_2"/>
    <property type="match status" value="1"/>
</dbReference>
<dbReference type="Proteomes" id="UP000552709">
    <property type="component" value="Unassembled WGS sequence"/>
</dbReference>
<sequence>MNSDYSIAVHVLALLNAFPEPMSSEEMAASVGVNPVVVRNVVGHLRRAGLLDTQRGVPGARLTRSASQITLLDIYRAVGAPDSVLKLHQKANPACPVGARIQGVLDAVFEQAQAAMEARLALVRLSDVTTAIAQVS</sequence>
<dbReference type="InterPro" id="IPR000944">
    <property type="entry name" value="Tscrpt_reg_Rrf2"/>
</dbReference>
<name>A0A7W8JTA1_9DEIO</name>
<dbReference type="GO" id="GO:0005829">
    <property type="term" value="C:cytosol"/>
    <property type="evidence" value="ECO:0007669"/>
    <property type="project" value="TreeGrafter"/>
</dbReference>